<name>A0A914WXZ1_9BILA</name>
<dbReference type="WBParaSite" id="PSAMB.scaffold5261size12170.g26198.t1">
    <property type="protein sequence ID" value="PSAMB.scaffold5261size12170.g26198.t1"/>
    <property type="gene ID" value="PSAMB.scaffold5261size12170.g26198"/>
</dbReference>
<reference evidence="2" key="1">
    <citation type="submission" date="2022-11" db="UniProtKB">
        <authorList>
            <consortium name="WormBaseParasite"/>
        </authorList>
    </citation>
    <scope>IDENTIFICATION</scope>
</reference>
<dbReference type="AlphaFoldDB" id="A0A914WXZ1"/>
<keyword evidence="1" id="KW-1185">Reference proteome</keyword>
<dbReference type="Proteomes" id="UP000887566">
    <property type="component" value="Unplaced"/>
</dbReference>
<evidence type="ECO:0000313" key="2">
    <source>
        <dbReference type="WBParaSite" id="PSAMB.scaffold5261size12170.g26198.t1"/>
    </source>
</evidence>
<proteinExistence type="predicted"/>
<organism evidence="1 2">
    <name type="scientific">Plectus sambesii</name>
    <dbReference type="NCBI Taxonomy" id="2011161"/>
    <lineage>
        <taxon>Eukaryota</taxon>
        <taxon>Metazoa</taxon>
        <taxon>Ecdysozoa</taxon>
        <taxon>Nematoda</taxon>
        <taxon>Chromadorea</taxon>
        <taxon>Plectida</taxon>
        <taxon>Plectina</taxon>
        <taxon>Plectoidea</taxon>
        <taxon>Plectidae</taxon>
        <taxon>Plectus</taxon>
    </lineage>
</organism>
<sequence length="93" mass="9762">MKAKRYGARAPTIAAATSAAQIVSATATNSKADPTGLQYMAPAPEWSIGAKCQHGEGGGRGSADRDDDACPDGSLSGFLRWLRTLCLLLDFFE</sequence>
<accession>A0A914WXZ1</accession>
<evidence type="ECO:0000313" key="1">
    <source>
        <dbReference type="Proteomes" id="UP000887566"/>
    </source>
</evidence>
<protein>
    <submittedName>
        <fullName evidence="2">Uncharacterized protein</fullName>
    </submittedName>
</protein>